<accession>A0A328TKZ2</accession>
<organism evidence="1 2">
    <name type="scientific">Candidatus Erwinia dacicola</name>
    <dbReference type="NCBI Taxonomy" id="252393"/>
    <lineage>
        <taxon>Bacteria</taxon>
        <taxon>Pseudomonadati</taxon>
        <taxon>Pseudomonadota</taxon>
        <taxon>Gammaproteobacteria</taxon>
        <taxon>Enterobacterales</taxon>
        <taxon>Erwiniaceae</taxon>
        <taxon>Erwinia</taxon>
    </lineage>
</organism>
<name>A0A328TKZ2_9GAMM</name>
<dbReference type="AlphaFoldDB" id="A0A328TKZ2"/>
<keyword evidence="2" id="KW-1185">Reference proteome</keyword>
<reference evidence="1" key="1">
    <citation type="submission" date="2018-04" db="EMBL/GenBank/DDBJ databases">
        <title>Genomes of the Obligate Erwinia dacicola and Facultative Enterobacter sp. OLF Endosymbionts of the Olive Fruit fly, Bactrocera oleae.</title>
        <authorList>
            <person name="Estes A.M."/>
            <person name="Hearn D.J."/>
            <person name="Agarwal S."/>
            <person name="Pierson E.A."/>
            <person name="Dunning-Hotopp J.C."/>
        </authorList>
    </citation>
    <scope>NUCLEOTIDE SEQUENCE [LARGE SCALE GENOMIC DNA]</scope>
    <source>
        <strain evidence="1">Oroville</strain>
    </source>
</reference>
<evidence type="ECO:0000313" key="2">
    <source>
        <dbReference type="Proteomes" id="UP000244334"/>
    </source>
</evidence>
<dbReference type="Proteomes" id="UP000244334">
    <property type="component" value="Unassembled WGS sequence"/>
</dbReference>
<comment type="caution">
    <text evidence="1">The sequence shown here is derived from an EMBL/GenBank/DDBJ whole genome shotgun (WGS) entry which is preliminary data.</text>
</comment>
<proteinExistence type="predicted"/>
<protein>
    <submittedName>
        <fullName evidence="1">Uncharacterized protein</fullName>
    </submittedName>
</protein>
<sequence>MFHRICLIIKVYSFVLKQNPLNYMMILVKVASGLNTSTRSNE</sequence>
<dbReference type="EMBL" id="LJAM02000645">
    <property type="protein sequence ID" value="RAP69665.1"/>
    <property type="molecule type" value="Genomic_DNA"/>
</dbReference>
<gene>
    <name evidence="1" type="ORF">ACZ87_03543</name>
</gene>
<evidence type="ECO:0000313" key="1">
    <source>
        <dbReference type="EMBL" id="RAP69665.1"/>
    </source>
</evidence>